<evidence type="ECO:0000313" key="2">
    <source>
        <dbReference type="EMBL" id="GGE95054.1"/>
    </source>
</evidence>
<reference evidence="2" key="1">
    <citation type="journal article" date="2014" name="Int. J. Syst. Evol. Microbiol.">
        <title>Complete genome of a new Firmicutes species belonging to the dominant human colonic microbiota ('Ruminococcus bicirculans') reveals two chromosomes and a selective capacity to utilize plant glucans.</title>
        <authorList>
            <consortium name="NISC Comparative Sequencing Program"/>
            <person name="Wegmann U."/>
            <person name="Louis P."/>
            <person name="Goesmann A."/>
            <person name="Henrissat B."/>
            <person name="Duncan S.H."/>
            <person name="Flint H.J."/>
        </authorList>
    </citation>
    <scope>NUCLEOTIDE SEQUENCE</scope>
    <source>
        <strain evidence="2">CGMCC 1.12707</strain>
    </source>
</reference>
<reference evidence="4" key="3">
    <citation type="submission" date="2016-11" db="EMBL/GenBank/DDBJ databases">
        <authorList>
            <person name="Varghese N."/>
            <person name="Submissions S."/>
        </authorList>
    </citation>
    <scope>NUCLEOTIDE SEQUENCE [LARGE SCALE GENOMIC DNA]</scope>
    <source>
        <strain evidence="4">DSM 27989</strain>
    </source>
</reference>
<dbReference type="Gene3D" id="1.10.10.60">
    <property type="entry name" value="Homeodomain-like"/>
    <property type="match status" value="1"/>
</dbReference>
<dbReference type="AlphaFoldDB" id="A0A1M6T6L0"/>
<evidence type="ECO:0000313" key="5">
    <source>
        <dbReference type="Proteomes" id="UP000650994"/>
    </source>
</evidence>
<dbReference type="SMART" id="SM00342">
    <property type="entry name" value="HTH_ARAC"/>
    <property type="match status" value="1"/>
</dbReference>
<gene>
    <name evidence="2" type="ORF">GCM10010984_10750</name>
    <name evidence="3" type="ORF">SAMN05443634_101287</name>
</gene>
<dbReference type="Proteomes" id="UP000650994">
    <property type="component" value="Unassembled WGS sequence"/>
</dbReference>
<protein>
    <recommendedName>
        <fullName evidence="1">HTH araC/xylS-type domain-containing protein</fullName>
    </recommendedName>
</protein>
<dbReference type="PROSITE" id="PS01124">
    <property type="entry name" value="HTH_ARAC_FAMILY_2"/>
    <property type="match status" value="1"/>
</dbReference>
<reference evidence="3" key="2">
    <citation type="submission" date="2016-11" db="EMBL/GenBank/DDBJ databases">
        <authorList>
            <person name="Jaros S."/>
            <person name="Januszkiewicz K."/>
            <person name="Wedrychowicz H."/>
        </authorList>
    </citation>
    <scope>NUCLEOTIDE SEQUENCE [LARGE SCALE GENOMIC DNA]</scope>
    <source>
        <strain evidence="3">DSM 27989</strain>
    </source>
</reference>
<keyword evidence="5" id="KW-1185">Reference proteome</keyword>
<name>A0A1M6T6L0_9FLAO</name>
<feature type="domain" description="HTH araC/xylS-type" evidence="1">
    <location>
        <begin position="129"/>
        <end position="236"/>
    </location>
</feature>
<reference evidence="5" key="4">
    <citation type="journal article" date="2019" name="Int. J. Syst. Evol. Microbiol.">
        <title>The Global Catalogue of Microorganisms (GCM) 10K type strain sequencing project: providing services to taxonomists for standard genome sequencing and annotation.</title>
        <authorList>
            <consortium name="The Broad Institute Genomics Platform"/>
            <consortium name="The Broad Institute Genome Sequencing Center for Infectious Disease"/>
            <person name="Wu L."/>
            <person name="Ma J."/>
        </authorList>
    </citation>
    <scope>NUCLEOTIDE SEQUENCE [LARGE SCALE GENOMIC DNA]</scope>
    <source>
        <strain evidence="5">CGMCC 1.12707</strain>
    </source>
</reference>
<dbReference type="Proteomes" id="UP000184120">
    <property type="component" value="Unassembled WGS sequence"/>
</dbReference>
<dbReference type="GO" id="GO:0043565">
    <property type="term" value="F:sequence-specific DNA binding"/>
    <property type="evidence" value="ECO:0007669"/>
    <property type="project" value="InterPro"/>
</dbReference>
<accession>A0A1M6T6L0</accession>
<dbReference type="OrthoDB" id="635259at2"/>
<dbReference type="EMBL" id="FRBH01000001">
    <property type="protein sequence ID" value="SHK52603.1"/>
    <property type="molecule type" value="Genomic_DNA"/>
</dbReference>
<dbReference type="EMBL" id="BMFL01000006">
    <property type="protein sequence ID" value="GGE95054.1"/>
    <property type="molecule type" value="Genomic_DNA"/>
</dbReference>
<proteinExistence type="predicted"/>
<sequence>MTSIAYKTIQPDNAIKAFVENFWCLHNNSDEDKEMIILPDGRVDLTLFKADAEPLQIIRSGIETYPDRVILKARTLIFSISFKLTAVEYIFKNSIAEYLDYAEFLPHDYWSFNENDLKDFDSFYLKASNKIKELIPKDVDNRKQKLFDLIYATNGAITVQEISEKVSWSARQINRYFNQRFGISLKTYCKIIRFRSSFQHIKDGKLFPEENFSDQSHFIKEVKKLSGVSPKDLRINKNDRFIQFSTLRSK</sequence>
<dbReference type="STRING" id="1434701.SAMN05443634_101287"/>
<evidence type="ECO:0000313" key="3">
    <source>
        <dbReference type="EMBL" id="SHK52603.1"/>
    </source>
</evidence>
<dbReference type="InterPro" id="IPR018060">
    <property type="entry name" value="HTH_AraC"/>
</dbReference>
<reference evidence="2" key="5">
    <citation type="submission" date="2024-05" db="EMBL/GenBank/DDBJ databases">
        <authorList>
            <person name="Sun Q."/>
            <person name="Zhou Y."/>
        </authorList>
    </citation>
    <scope>NUCLEOTIDE SEQUENCE</scope>
    <source>
        <strain evidence="2">CGMCC 1.12707</strain>
    </source>
</reference>
<dbReference type="RefSeq" id="WP_072929147.1">
    <property type="nucleotide sequence ID" value="NZ_BMFL01000006.1"/>
</dbReference>
<evidence type="ECO:0000259" key="1">
    <source>
        <dbReference type="PROSITE" id="PS01124"/>
    </source>
</evidence>
<organism evidence="3 4">
    <name type="scientific">Chishuiella changwenlii</name>
    <dbReference type="NCBI Taxonomy" id="1434701"/>
    <lineage>
        <taxon>Bacteria</taxon>
        <taxon>Pseudomonadati</taxon>
        <taxon>Bacteroidota</taxon>
        <taxon>Flavobacteriia</taxon>
        <taxon>Flavobacteriales</taxon>
        <taxon>Weeksellaceae</taxon>
        <taxon>Chishuiella</taxon>
    </lineage>
</organism>
<dbReference type="InterPro" id="IPR046532">
    <property type="entry name" value="DUF6597"/>
</dbReference>
<evidence type="ECO:0000313" key="4">
    <source>
        <dbReference type="Proteomes" id="UP000184120"/>
    </source>
</evidence>
<dbReference type="GO" id="GO:0003700">
    <property type="term" value="F:DNA-binding transcription factor activity"/>
    <property type="evidence" value="ECO:0007669"/>
    <property type="project" value="InterPro"/>
</dbReference>
<dbReference type="Pfam" id="PF20240">
    <property type="entry name" value="DUF6597"/>
    <property type="match status" value="1"/>
</dbReference>